<keyword evidence="2" id="KW-0134">Cell wall</keyword>
<protein>
    <submittedName>
        <fullName evidence="13">Minor extracellular serine protease</fullName>
    </submittedName>
</protein>
<gene>
    <name evidence="13" type="ORF">SERN_2532</name>
</gene>
<keyword evidence="6 8" id="KW-0720">Serine protease</keyword>
<evidence type="ECO:0000256" key="6">
    <source>
        <dbReference type="ARBA" id="ARBA00022825"/>
    </source>
</evidence>
<evidence type="ECO:0000256" key="3">
    <source>
        <dbReference type="ARBA" id="ARBA00022670"/>
    </source>
</evidence>
<reference evidence="13 14" key="1">
    <citation type="submission" date="2018-11" db="EMBL/GenBank/DDBJ databases">
        <title>Complete genome sequencing of the Actinobacteria Serinibacter sp. K3-2.</title>
        <authorList>
            <person name="Rakitin A.L."/>
            <person name="Beletsky A.V."/>
            <person name="Mardanov A.V."/>
            <person name="Ravin N.V."/>
            <person name="Gromova A.S."/>
            <person name="Filippova S.N."/>
            <person name="Gal'Chenko V.F."/>
        </authorList>
    </citation>
    <scope>NUCLEOTIDE SEQUENCE [LARGE SCALE GENOMIC DNA]</scope>
    <source>
        <strain evidence="13 14">K3-2</strain>
    </source>
</reference>
<feature type="region of interest" description="Disordered" evidence="10">
    <location>
        <begin position="588"/>
        <end position="607"/>
    </location>
</feature>
<dbReference type="PROSITE" id="PS51272">
    <property type="entry name" value="SLH"/>
    <property type="match status" value="3"/>
</dbReference>
<evidence type="ECO:0000256" key="9">
    <source>
        <dbReference type="RuleBase" id="RU003355"/>
    </source>
</evidence>
<dbReference type="PANTHER" id="PTHR43806:SF11">
    <property type="entry name" value="CEREVISIN-RELATED"/>
    <property type="match status" value="1"/>
</dbReference>
<dbReference type="PRINTS" id="PR00723">
    <property type="entry name" value="SUBTILISIN"/>
</dbReference>
<evidence type="ECO:0000313" key="13">
    <source>
        <dbReference type="EMBL" id="TGO04939.1"/>
    </source>
</evidence>
<dbReference type="PANTHER" id="PTHR43806">
    <property type="entry name" value="PEPTIDASE S8"/>
    <property type="match status" value="1"/>
</dbReference>
<comment type="similarity">
    <text evidence="1 8 9">Belongs to the peptidase S8 family.</text>
</comment>
<dbReference type="InterPro" id="IPR001119">
    <property type="entry name" value="SLH_dom"/>
</dbReference>
<dbReference type="InterPro" id="IPR023827">
    <property type="entry name" value="Peptidase_S8_Asp-AS"/>
</dbReference>
<feature type="domain" description="SLH" evidence="12">
    <location>
        <begin position="1263"/>
        <end position="1321"/>
    </location>
</feature>
<evidence type="ECO:0000313" key="14">
    <source>
        <dbReference type="Proteomes" id="UP000297318"/>
    </source>
</evidence>
<feature type="active site" description="Charge relay system" evidence="7 8">
    <location>
        <position position="632"/>
    </location>
</feature>
<keyword evidence="2" id="KW-0964">Secreted</keyword>
<feature type="domain" description="SLH" evidence="12">
    <location>
        <begin position="1130"/>
        <end position="1195"/>
    </location>
</feature>
<evidence type="ECO:0000256" key="2">
    <source>
        <dbReference type="ARBA" id="ARBA00022512"/>
    </source>
</evidence>
<organism evidence="13 14">
    <name type="scientific">Serinibacter arcticus</name>
    <dbReference type="NCBI Taxonomy" id="1655435"/>
    <lineage>
        <taxon>Bacteria</taxon>
        <taxon>Bacillati</taxon>
        <taxon>Actinomycetota</taxon>
        <taxon>Actinomycetes</taxon>
        <taxon>Micrococcales</taxon>
        <taxon>Beutenbergiaceae</taxon>
        <taxon>Serinibacter</taxon>
    </lineage>
</organism>
<dbReference type="Pfam" id="PF02225">
    <property type="entry name" value="PA"/>
    <property type="match status" value="1"/>
</dbReference>
<dbReference type="InterPro" id="IPR003137">
    <property type="entry name" value="PA_domain"/>
</dbReference>
<keyword evidence="4 11" id="KW-0732">Signal</keyword>
<dbReference type="InterPro" id="IPR034213">
    <property type="entry name" value="S8_Vpr-like"/>
</dbReference>
<evidence type="ECO:0000256" key="7">
    <source>
        <dbReference type="PIRSR" id="PIRSR615500-1"/>
    </source>
</evidence>
<dbReference type="PROSITE" id="PS00137">
    <property type="entry name" value="SUBTILASE_HIS"/>
    <property type="match status" value="1"/>
</dbReference>
<feature type="domain" description="SLH" evidence="12">
    <location>
        <begin position="1196"/>
        <end position="1259"/>
    </location>
</feature>
<dbReference type="CDD" id="cd07474">
    <property type="entry name" value="Peptidases_S8_subtilisin_Vpr-like"/>
    <property type="match status" value="1"/>
</dbReference>
<keyword evidence="14" id="KW-1185">Reference proteome</keyword>
<dbReference type="SUPFAM" id="SSF52743">
    <property type="entry name" value="Subtilisin-like"/>
    <property type="match status" value="1"/>
</dbReference>
<evidence type="ECO:0000256" key="5">
    <source>
        <dbReference type="ARBA" id="ARBA00022801"/>
    </source>
</evidence>
<evidence type="ECO:0000256" key="4">
    <source>
        <dbReference type="ARBA" id="ARBA00022729"/>
    </source>
</evidence>
<feature type="chain" id="PRO_5021239202" evidence="11">
    <location>
        <begin position="33"/>
        <end position="1321"/>
    </location>
</feature>
<evidence type="ECO:0000256" key="10">
    <source>
        <dbReference type="SAM" id="MobiDB-lite"/>
    </source>
</evidence>
<dbReference type="InterPro" id="IPR036852">
    <property type="entry name" value="Peptidase_S8/S53_dom_sf"/>
</dbReference>
<dbReference type="InterPro" id="IPR015500">
    <property type="entry name" value="Peptidase_S8_subtilisin-rel"/>
</dbReference>
<comment type="caution">
    <text evidence="13">The sequence shown here is derived from an EMBL/GenBank/DDBJ whole genome shotgun (WGS) entry which is preliminary data.</text>
</comment>
<dbReference type="PROSITE" id="PS00138">
    <property type="entry name" value="SUBTILASE_SER"/>
    <property type="match status" value="1"/>
</dbReference>
<evidence type="ECO:0000256" key="1">
    <source>
        <dbReference type="ARBA" id="ARBA00011073"/>
    </source>
</evidence>
<keyword evidence="3 8" id="KW-0645">Protease</keyword>
<evidence type="ECO:0000256" key="8">
    <source>
        <dbReference type="PROSITE-ProRule" id="PRU01240"/>
    </source>
</evidence>
<dbReference type="GO" id="GO:0006508">
    <property type="term" value="P:proteolysis"/>
    <property type="evidence" value="ECO:0007669"/>
    <property type="project" value="UniProtKB-KW"/>
</dbReference>
<dbReference type="Gene3D" id="3.40.50.200">
    <property type="entry name" value="Peptidase S8/S53 domain"/>
    <property type="match status" value="2"/>
</dbReference>
<name>A0A4Z1E119_9MICO</name>
<feature type="active site" description="Charge relay system" evidence="7 8">
    <location>
        <position position="189"/>
    </location>
</feature>
<dbReference type="Pfam" id="PF00082">
    <property type="entry name" value="Peptidase_S8"/>
    <property type="match status" value="1"/>
</dbReference>
<dbReference type="InterPro" id="IPR023828">
    <property type="entry name" value="Peptidase_S8_Ser-AS"/>
</dbReference>
<sequence>MSPHPHTPRWRYPAAAVAAAALLVTTAAGATADPADLPEATGLSAQLEDSVRAELKVQSLAGLSGPTEAFVEFTDRTTREAVAQSRSSSSQAVADSAEQQIEGTADSVVDDLGDVTVLYTATNGLAGVAVSADADALRALADRDDVVSVRPIVPKERQSNAGIDVFTGSAASWQNAGITGEGQTIAVIDSGIDFTHASFNADPAYAYPAELNAETKTLLATAPTWPQGKVLGGYDFAGLNYTAAAGQNPEPDANPLDEAPGLCGEVPPASPRSDGHGSHVAGTAAGFGVGPDGTTFEGDYTTLAQEDLLDLQVGPGSAPEADLVALKIFGCAGSSSVTGAALDWLLDPTNELAQQVTVVNMSIGSTFSTVDDPENDLIEQLVAEGVVVVTSAGNSGDTHDIGGSPGNANATLAVANSVADSFNFEGASVSVSGGEAETVPGQYSIAYLFPNGPVGPSEVVTLTPGTLPYNSGCLPYTTEDAAKVAGKTVVVSWDDTVALPCGSAGRANNAADAGAAGIVFTSGSEVFAAGLTGNDRIPTFQFTGPVTEELLDWNPATGVITIPAPLTITYDNTLSVLAVSAPSVADTLNDSSSRGVHGSLGSTKPDVAAPGTTIASVAVGTGNGWSNKSGTSMASPHAAGVAALTRAAHPDWSAAQVKAGVMNTATHDVTISDVPFGPQRVGSGRVDALDSVNNSVIAYDKANPTGVSVGFGVVELEKAVSITRTVEVLNTGAAAVTLGVGYNAQTAVPGVEYVLSADQVSVPAGGTASFDVTLSVTDPAAVARTLDPSMTPTQVGAPREFLTIPQGWVELTGAPEVDLLRVPVSAAVKPTSAMAAGPVVFGAADSEYTRVGLAGRAVDQEGFLSVVAPFNLAAESGVVNAEADPSLLAADLKAVGTSQWLYNGTAPYVGFGIEMQGPWATLGASNSISLEVETPQGTYDVVVQKYDDGVDSYDLTLVLVFDEDGENTGLEFINDVPATVDTNSYDSAVAVLPVSLDSLGYSDEQIAAGDVSFDYSVSGTSWLADGGTYDTIADLSFEWNTGLGFGDLDTAVFASLPETSIPVTRLESLVPAAGLGQTQKDPAGPAGVGTQERVETVPSGERILFLHMHNAVGKQGQIVDVQNVSAQVPGDRVFTDVNQGDMFFDDITWLANQGISTGWDNGDGTYRFEPLSNINRDAMAAFLHRMAGSPDVVLPESSPFSDVAEDNEFYAEIVWASQNEITTGWPDGTFRPTTPIARDAIAAFLYRYAEVDGLDLSGFQPPAETPFIDITPSSQFYREITWLESVDVIRGWDDGSFRPLDPAKRDAMAAFLYRLSTEVLS</sequence>
<keyword evidence="5 8" id="KW-0378">Hydrolase</keyword>
<evidence type="ECO:0000256" key="11">
    <source>
        <dbReference type="SAM" id="SignalP"/>
    </source>
</evidence>
<dbReference type="Pfam" id="PF00395">
    <property type="entry name" value="SLH"/>
    <property type="match status" value="2"/>
</dbReference>
<dbReference type="InterPro" id="IPR022398">
    <property type="entry name" value="Peptidase_S8_His-AS"/>
</dbReference>
<dbReference type="GO" id="GO:0004252">
    <property type="term" value="F:serine-type endopeptidase activity"/>
    <property type="evidence" value="ECO:0007669"/>
    <property type="project" value="UniProtKB-UniRule"/>
</dbReference>
<proteinExistence type="inferred from homology"/>
<dbReference type="PROSITE" id="PS51892">
    <property type="entry name" value="SUBTILASE"/>
    <property type="match status" value="1"/>
</dbReference>
<dbReference type="InterPro" id="IPR000209">
    <property type="entry name" value="Peptidase_S8/S53_dom"/>
</dbReference>
<dbReference type="EMBL" id="RHPJ01000003">
    <property type="protein sequence ID" value="TGO04939.1"/>
    <property type="molecule type" value="Genomic_DNA"/>
</dbReference>
<dbReference type="Proteomes" id="UP000297318">
    <property type="component" value="Unassembled WGS sequence"/>
</dbReference>
<feature type="active site" description="Charge relay system" evidence="7 8">
    <location>
        <position position="276"/>
    </location>
</feature>
<dbReference type="PROSITE" id="PS00136">
    <property type="entry name" value="SUBTILASE_ASP"/>
    <property type="match status" value="1"/>
</dbReference>
<feature type="signal peptide" evidence="11">
    <location>
        <begin position="1"/>
        <end position="32"/>
    </location>
</feature>
<accession>A0A4Z1E119</accession>
<dbReference type="InterPro" id="IPR050131">
    <property type="entry name" value="Peptidase_S8_subtilisin-like"/>
</dbReference>
<evidence type="ECO:0000259" key="12">
    <source>
        <dbReference type="PROSITE" id="PS51272"/>
    </source>
</evidence>